<proteinExistence type="predicted"/>
<evidence type="ECO:0000313" key="2">
    <source>
        <dbReference type="Proteomes" id="UP000887561"/>
    </source>
</evidence>
<dbReference type="SUPFAM" id="SSF55658">
    <property type="entry name" value="L9 N-domain-like"/>
    <property type="match status" value="1"/>
</dbReference>
<dbReference type="InterPro" id="IPR009027">
    <property type="entry name" value="Ribosomal_bL9/RNase_H1_N"/>
</dbReference>
<organism evidence="2 3">
    <name type="scientific">Meloidogyne javanica</name>
    <name type="common">Root-knot nematode worm</name>
    <dbReference type="NCBI Taxonomy" id="6303"/>
    <lineage>
        <taxon>Eukaryota</taxon>
        <taxon>Metazoa</taxon>
        <taxon>Ecdysozoa</taxon>
        <taxon>Nematoda</taxon>
        <taxon>Chromadorea</taxon>
        <taxon>Rhabditida</taxon>
        <taxon>Tylenchina</taxon>
        <taxon>Tylenchomorpha</taxon>
        <taxon>Tylenchoidea</taxon>
        <taxon>Meloidogynidae</taxon>
        <taxon>Meloidogyninae</taxon>
        <taxon>Meloidogyne</taxon>
        <taxon>Meloidogyne incognita group</taxon>
    </lineage>
</organism>
<dbReference type="InterPro" id="IPR020070">
    <property type="entry name" value="Ribosomal_bL9_N"/>
</dbReference>
<keyword evidence="2" id="KW-1185">Reference proteome</keyword>
<dbReference type="Pfam" id="PF01281">
    <property type="entry name" value="Ribosomal_L9_N"/>
    <property type="match status" value="1"/>
</dbReference>
<evidence type="ECO:0000313" key="3">
    <source>
        <dbReference type="WBParaSite" id="scaffold35306_cov219.g22378"/>
    </source>
</evidence>
<accession>A0A915MFB1</accession>
<dbReference type="Proteomes" id="UP000887561">
    <property type="component" value="Unplaced"/>
</dbReference>
<feature type="domain" description="Ribosomal protein L9" evidence="1">
    <location>
        <begin position="73"/>
        <end position="116"/>
    </location>
</feature>
<reference evidence="3" key="1">
    <citation type="submission" date="2022-11" db="UniProtKB">
        <authorList>
            <consortium name="WormBaseParasite"/>
        </authorList>
    </citation>
    <scope>IDENTIFICATION</scope>
</reference>
<evidence type="ECO:0000259" key="1">
    <source>
        <dbReference type="Pfam" id="PF01281"/>
    </source>
</evidence>
<sequence>MLKRCVLEHRFSLLAFSRLNRKQQNRFLWKFTHVYMPERTPDGLLQRPPTEHQDFTKYEAIEDKQYQEPAPPIKMILLEDVDDVGDKFEILELSDNLAHKLYLTKKAAYASPFDLEYYGKKKEGIRIPVKCLHLAGGEPMKGPDLKEDGRLIRFYATIEDKLIVPLLGRVLHVSLDEDTVWNFF</sequence>
<dbReference type="WBParaSite" id="scaffold35306_cov219.g22378">
    <property type="protein sequence ID" value="scaffold35306_cov219.g22378"/>
    <property type="gene ID" value="scaffold35306_cov219.g22378"/>
</dbReference>
<protein>
    <submittedName>
        <fullName evidence="3">Ribosomal protein L9 domain-containing protein</fullName>
    </submittedName>
</protein>
<name>A0A915MFB1_MELJA</name>
<dbReference type="AlphaFoldDB" id="A0A915MFB1"/>